<name>A0A0G4FI24_9ALVE</name>
<reference evidence="3" key="1">
    <citation type="submission" date="2014-11" db="EMBL/GenBank/DDBJ databases">
        <authorList>
            <person name="Otto D Thomas"/>
            <person name="Naeem Raeece"/>
        </authorList>
    </citation>
    <scope>NUCLEOTIDE SEQUENCE</scope>
</reference>
<keyword evidence="2" id="KW-0732">Signal</keyword>
<evidence type="ECO:0000256" key="2">
    <source>
        <dbReference type="SAM" id="SignalP"/>
    </source>
</evidence>
<sequence>MFQRSPAFIALLALALSACFAAGFSGNLRRVAPFRVPAHSPSVESPRKETAKSFVRLSADARSGASTVETVDAGDGKRARTRNMRGFLVRPAAAVEQGGGFFIPGLEGWRLNVAFPLGIFLLATVNHVTSLDYPDGQLISEAVVSLAGLALILQGLAVREEEERERQRLDDMSVTQRVLFSPMEEGDSPSLSDSVKDRDKLEWAADALTSIYPGVAVTFLEGDGRLLFHVGDYVEEEREELERCLGDAGLLASLTRDIKATLEKGGQKKAYIDLEESGPQVAGVQSYLKRIFPRTARCAVLMSIGAGSSSSEGEISAKARETGCLVAVGSFRSREESILLESRRKGGEGQGGWSQSDGKEWVPPESRYLDAVRSFVH</sequence>
<protein>
    <submittedName>
        <fullName evidence="3">Uncharacterized protein</fullName>
    </submittedName>
</protein>
<gene>
    <name evidence="3" type="ORF">Cvel_16965</name>
</gene>
<dbReference type="PROSITE" id="PS51257">
    <property type="entry name" value="PROKAR_LIPOPROTEIN"/>
    <property type="match status" value="1"/>
</dbReference>
<dbReference type="AlphaFoldDB" id="A0A0G4FI24"/>
<proteinExistence type="predicted"/>
<feature type="region of interest" description="Disordered" evidence="1">
    <location>
        <begin position="342"/>
        <end position="362"/>
    </location>
</feature>
<accession>A0A0G4FI24</accession>
<evidence type="ECO:0000256" key="1">
    <source>
        <dbReference type="SAM" id="MobiDB-lite"/>
    </source>
</evidence>
<dbReference type="EMBL" id="CDMZ01000365">
    <property type="protein sequence ID" value="CEM12769.1"/>
    <property type="molecule type" value="Genomic_DNA"/>
</dbReference>
<evidence type="ECO:0000313" key="3">
    <source>
        <dbReference type="EMBL" id="CEM12769.1"/>
    </source>
</evidence>
<feature type="signal peptide" evidence="2">
    <location>
        <begin position="1"/>
        <end position="21"/>
    </location>
</feature>
<feature type="chain" id="PRO_5005188657" evidence="2">
    <location>
        <begin position="22"/>
        <end position="377"/>
    </location>
</feature>
<organism evidence="3">
    <name type="scientific">Chromera velia CCMP2878</name>
    <dbReference type="NCBI Taxonomy" id="1169474"/>
    <lineage>
        <taxon>Eukaryota</taxon>
        <taxon>Sar</taxon>
        <taxon>Alveolata</taxon>
        <taxon>Colpodellida</taxon>
        <taxon>Chromeraceae</taxon>
        <taxon>Chromera</taxon>
    </lineage>
</organism>
<dbReference type="VEuPathDB" id="CryptoDB:Cvel_16965"/>